<dbReference type="InterPro" id="IPR036869">
    <property type="entry name" value="J_dom_sf"/>
</dbReference>
<dbReference type="PANTHER" id="PTHR46620:SF1">
    <property type="entry name" value="J DOMAIN-CONTAINING PROTEIN SPF31"/>
    <property type="match status" value="1"/>
</dbReference>
<comment type="caution">
    <text evidence="3">The sequence shown here is derived from an EMBL/GenBank/DDBJ whole genome shotgun (WGS) entry which is preliminary data.</text>
</comment>
<feature type="region of interest" description="Disordered" evidence="1">
    <location>
        <begin position="174"/>
        <end position="194"/>
    </location>
</feature>
<dbReference type="CDD" id="cd06257">
    <property type="entry name" value="DnaJ"/>
    <property type="match status" value="1"/>
</dbReference>
<dbReference type="SMART" id="SM00271">
    <property type="entry name" value="DnaJ"/>
    <property type="match status" value="1"/>
</dbReference>
<name>A0AAD5UBH3_9FUNG</name>
<dbReference type="Pfam" id="PF00226">
    <property type="entry name" value="DnaJ"/>
    <property type="match status" value="1"/>
</dbReference>
<protein>
    <recommendedName>
        <fullName evidence="2">J domain-containing protein</fullName>
    </recommendedName>
</protein>
<feature type="domain" description="J" evidence="2">
    <location>
        <begin position="34"/>
        <end position="97"/>
    </location>
</feature>
<dbReference type="PANTHER" id="PTHR46620">
    <property type="entry name" value="J DOMAIN-CONTAINING PROTEIN SPF31"/>
    <property type="match status" value="1"/>
</dbReference>
<reference evidence="3" key="1">
    <citation type="submission" date="2020-05" db="EMBL/GenBank/DDBJ databases">
        <title>Phylogenomic resolution of chytrid fungi.</title>
        <authorList>
            <person name="Stajich J.E."/>
            <person name="Amses K."/>
            <person name="Simmons R."/>
            <person name="Seto K."/>
            <person name="Myers J."/>
            <person name="Bonds A."/>
            <person name="Quandt C.A."/>
            <person name="Barry K."/>
            <person name="Liu P."/>
            <person name="Grigoriev I."/>
            <person name="Longcore J.E."/>
            <person name="James T.Y."/>
        </authorList>
    </citation>
    <scope>NUCLEOTIDE SEQUENCE</scope>
    <source>
        <strain evidence="3">PLAUS21</strain>
    </source>
</reference>
<dbReference type="SUPFAM" id="SSF46565">
    <property type="entry name" value="Chaperone J-domain"/>
    <property type="match status" value="1"/>
</dbReference>
<dbReference type="InterPro" id="IPR001623">
    <property type="entry name" value="DnaJ_domain"/>
</dbReference>
<gene>
    <name evidence="3" type="ORF">HK103_000389</name>
</gene>
<evidence type="ECO:0000259" key="2">
    <source>
        <dbReference type="SMART" id="SM00271"/>
    </source>
</evidence>
<dbReference type="AlphaFoldDB" id="A0AAD5UBH3"/>
<accession>A0AAD5UBH3</accession>
<dbReference type="EMBL" id="JADGKB010000103">
    <property type="protein sequence ID" value="KAJ3253663.1"/>
    <property type="molecule type" value="Genomic_DNA"/>
</dbReference>
<proteinExistence type="predicted"/>
<keyword evidence="4" id="KW-1185">Reference proteome</keyword>
<dbReference type="Gene3D" id="1.10.287.110">
    <property type="entry name" value="DnaJ domain"/>
    <property type="match status" value="1"/>
</dbReference>
<sequence>MGDDFDVDKYLRLESNEYKQEEEVERIMKLIGNQDPCLILDLPTEVYLTLDIPEKLVTKVFRKKSLLVHPDKCKHPNARVAFEELQKAQNLLLNEPEKKQIVLNYMDEARANILHIKGVKVPPKGKPFNYKALLEEVPGIGRLIQLEFLRMAMELAYRDRTRLKNEQERVMMQEDEMAKRQKANEEWEKKWEETRDNRIGSWKNYEKKKEKEKLVAKKKKKKPVVLGAIPK</sequence>
<evidence type="ECO:0000256" key="1">
    <source>
        <dbReference type="SAM" id="MobiDB-lite"/>
    </source>
</evidence>
<dbReference type="Proteomes" id="UP001210925">
    <property type="component" value="Unassembled WGS sequence"/>
</dbReference>
<organism evidence="3 4">
    <name type="scientific">Boothiomyces macroporosus</name>
    <dbReference type="NCBI Taxonomy" id="261099"/>
    <lineage>
        <taxon>Eukaryota</taxon>
        <taxon>Fungi</taxon>
        <taxon>Fungi incertae sedis</taxon>
        <taxon>Chytridiomycota</taxon>
        <taxon>Chytridiomycota incertae sedis</taxon>
        <taxon>Chytridiomycetes</taxon>
        <taxon>Rhizophydiales</taxon>
        <taxon>Terramycetaceae</taxon>
        <taxon>Boothiomyces</taxon>
    </lineage>
</organism>
<evidence type="ECO:0000313" key="3">
    <source>
        <dbReference type="EMBL" id="KAJ3253663.1"/>
    </source>
</evidence>
<evidence type="ECO:0000313" key="4">
    <source>
        <dbReference type="Proteomes" id="UP001210925"/>
    </source>
</evidence>